<name>A0A4Y7JWY5_PAPSO</name>
<dbReference type="Gene3D" id="3.30.710.10">
    <property type="entry name" value="Potassium Channel Kv1.1, Chain A"/>
    <property type="match status" value="1"/>
</dbReference>
<evidence type="ECO:0000313" key="9">
    <source>
        <dbReference type="Proteomes" id="UP000316621"/>
    </source>
</evidence>
<dbReference type="Proteomes" id="UP000316621">
    <property type="component" value="Chromosome 6"/>
</dbReference>
<feature type="domain" description="NPH3" evidence="7">
    <location>
        <begin position="212"/>
        <end position="507"/>
    </location>
</feature>
<evidence type="ECO:0000256" key="5">
    <source>
        <dbReference type="SAM" id="MobiDB-lite"/>
    </source>
</evidence>
<dbReference type="SUPFAM" id="SSF54695">
    <property type="entry name" value="POZ domain"/>
    <property type="match status" value="1"/>
</dbReference>
<dbReference type="InterPro" id="IPR011333">
    <property type="entry name" value="SKP1/BTB/POZ_sf"/>
</dbReference>
<feature type="coiled-coil region" evidence="4">
    <location>
        <begin position="538"/>
        <end position="572"/>
    </location>
</feature>
<comment type="pathway">
    <text evidence="1">Protein modification; protein ubiquitination.</text>
</comment>
<evidence type="ECO:0000313" key="8">
    <source>
        <dbReference type="EMBL" id="RZC64560.1"/>
    </source>
</evidence>
<protein>
    <recommendedName>
        <fullName evidence="10">NPH3 domain-containing protein</fullName>
    </recommendedName>
</protein>
<dbReference type="PROSITE" id="PS50097">
    <property type="entry name" value="BTB"/>
    <property type="match status" value="1"/>
</dbReference>
<dbReference type="InterPro" id="IPR043454">
    <property type="entry name" value="NPH3/RPT2-like"/>
</dbReference>
<evidence type="ECO:0000256" key="4">
    <source>
        <dbReference type="SAM" id="Coils"/>
    </source>
</evidence>
<dbReference type="EMBL" id="CM010720">
    <property type="protein sequence ID" value="RZC64560.1"/>
    <property type="molecule type" value="Genomic_DNA"/>
</dbReference>
<evidence type="ECO:0000256" key="1">
    <source>
        <dbReference type="ARBA" id="ARBA00004906"/>
    </source>
</evidence>
<dbReference type="PANTHER" id="PTHR32370">
    <property type="entry name" value="OS12G0117600 PROTEIN"/>
    <property type="match status" value="1"/>
</dbReference>
<dbReference type="InterPro" id="IPR000210">
    <property type="entry name" value="BTB/POZ_dom"/>
</dbReference>
<feature type="region of interest" description="Disordered" evidence="5">
    <location>
        <begin position="608"/>
        <end position="627"/>
    </location>
</feature>
<dbReference type="GO" id="GO:0016567">
    <property type="term" value="P:protein ubiquitination"/>
    <property type="evidence" value="ECO:0007669"/>
    <property type="project" value="UniProtKB-UniPathway"/>
</dbReference>
<evidence type="ECO:0000259" key="7">
    <source>
        <dbReference type="PROSITE" id="PS51649"/>
    </source>
</evidence>
<evidence type="ECO:0000256" key="2">
    <source>
        <dbReference type="ARBA" id="ARBA00022786"/>
    </source>
</evidence>
<accession>A0A4Y7JWY5</accession>
<evidence type="ECO:0008006" key="10">
    <source>
        <dbReference type="Google" id="ProtNLM"/>
    </source>
</evidence>
<feature type="domain" description="BTB" evidence="6">
    <location>
        <begin position="58"/>
        <end position="127"/>
    </location>
</feature>
<proteinExistence type="inferred from homology"/>
<keyword evidence="2" id="KW-0833">Ubl conjugation pathway</keyword>
<dbReference type="Pfam" id="PF00651">
    <property type="entry name" value="BTB"/>
    <property type="match status" value="1"/>
</dbReference>
<dbReference type="Gramene" id="RZC64560">
    <property type="protein sequence ID" value="RZC64560"/>
    <property type="gene ID" value="C5167_008248"/>
</dbReference>
<dbReference type="STRING" id="3469.A0A4Y7JWY5"/>
<dbReference type="InterPro" id="IPR027356">
    <property type="entry name" value="NPH3_dom"/>
</dbReference>
<evidence type="ECO:0000256" key="3">
    <source>
        <dbReference type="PROSITE-ProRule" id="PRU00982"/>
    </source>
</evidence>
<dbReference type="OrthoDB" id="624345at2759"/>
<dbReference type="PROSITE" id="PS51649">
    <property type="entry name" value="NPH3"/>
    <property type="match status" value="1"/>
</dbReference>
<keyword evidence="4" id="KW-0175">Coiled coil</keyword>
<dbReference type="SMART" id="SM00225">
    <property type="entry name" value="BTB"/>
    <property type="match status" value="1"/>
</dbReference>
<sequence>MNNFTFDSNPESLSSGDDMMLDHVPCNSSIVFDRFTTTTEESFIKKDHCWFADSHLPTDLILQVEGISFYVHKYTLISRCEYFSRINIQTPDSDLSYDLKLDNFPGGSDTFESVLKFCYGLHIELTPANVAPLRCASEYLQMTEKYDEGNLISKTEAFLTFVVLSSWKDTITVLKSCEFLSPWVENLQIVRRCCDSTAWMVSNSSKSVHDEGWWFHDVLTLRIEHFVRIITGIRAKGVEAEILGGCIVKYAEKWLPIHVDVKNIEGGFLGYHGTNELRLSISSGKKEGISDGENKEKRLLLESIVSILPPQREAVSCKFLLWLLKMAVVYSASPALISELEKRVGMVLKDADVNDLQIPSYKNASDQGKFKEDNTIHDVDMVHRIVEYFIMHEQQQQQETSYEKLNIVKLLDGYLAEIARDRNLTIAKFQILAEVLTEKARNCHDGLYRAIDTYLKSHPDLMEHDKRRLCKVMNNEKLSLDACLHAAQNERLPLQTVMQVLLSEQVKMRAAINTKEVILPTGSAIEHGNNLLYTNKEIKEIKAELDMVKTKMGELQNDYYDLQQEFEKLNNKQKHASGWNSGWKKIKNSFFQPRMDSHVTLSGEEILQQTQGGKSTGTGHRRRFSIS</sequence>
<evidence type="ECO:0000259" key="6">
    <source>
        <dbReference type="PROSITE" id="PS50097"/>
    </source>
</evidence>
<reference evidence="8 9" key="1">
    <citation type="journal article" date="2018" name="Science">
        <title>The opium poppy genome and morphinan production.</title>
        <authorList>
            <person name="Guo L."/>
            <person name="Winzer T."/>
            <person name="Yang X."/>
            <person name="Li Y."/>
            <person name="Ning Z."/>
            <person name="He Z."/>
            <person name="Teodor R."/>
            <person name="Lu Y."/>
            <person name="Bowser T.A."/>
            <person name="Graham I.A."/>
            <person name="Ye K."/>
        </authorList>
    </citation>
    <scope>NUCLEOTIDE SEQUENCE [LARGE SCALE GENOMIC DNA]</scope>
    <source>
        <strain evidence="9">cv. HN1</strain>
        <tissue evidence="8">Leaves</tissue>
    </source>
</reference>
<dbReference type="OMA" id="RRNDSQW"/>
<organism evidence="8 9">
    <name type="scientific">Papaver somniferum</name>
    <name type="common">Opium poppy</name>
    <dbReference type="NCBI Taxonomy" id="3469"/>
    <lineage>
        <taxon>Eukaryota</taxon>
        <taxon>Viridiplantae</taxon>
        <taxon>Streptophyta</taxon>
        <taxon>Embryophyta</taxon>
        <taxon>Tracheophyta</taxon>
        <taxon>Spermatophyta</taxon>
        <taxon>Magnoliopsida</taxon>
        <taxon>Ranunculales</taxon>
        <taxon>Papaveraceae</taxon>
        <taxon>Papaveroideae</taxon>
        <taxon>Papaver</taxon>
    </lineage>
</organism>
<dbReference type="Pfam" id="PF03000">
    <property type="entry name" value="NPH3"/>
    <property type="match status" value="1"/>
</dbReference>
<dbReference type="UniPathway" id="UPA00143"/>
<dbReference type="AlphaFoldDB" id="A0A4Y7JWY5"/>
<comment type="similarity">
    <text evidence="3">Belongs to the NPH3 family.</text>
</comment>
<keyword evidence="9" id="KW-1185">Reference proteome</keyword>
<gene>
    <name evidence="8" type="ORF">C5167_008248</name>
</gene>